<dbReference type="EMBL" id="SGVY01000013">
    <property type="protein sequence ID" value="TFH82473.1"/>
    <property type="molecule type" value="Genomic_DNA"/>
</dbReference>
<evidence type="ECO:0000313" key="1">
    <source>
        <dbReference type="EMBL" id="TFH82473.1"/>
    </source>
</evidence>
<accession>A0A4Y8VQ77</accession>
<reference evidence="1 2" key="1">
    <citation type="submission" date="2019-02" db="EMBL/GenBank/DDBJ databases">
        <title>Draft Genome Sequence of the Prevotella sp. BCRC 81118, Isolated from Human Feces.</title>
        <authorList>
            <person name="Huang C.-H."/>
        </authorList>
    </citation>
    <scope>NUCLEOTIDE SEQUENCE [LARGE SCALE GENOMIC DNA]</scope>
    <source>
        <strain evidence="1 2">BCRC 81118</strain>
    </source>
</reference>
<proteinExistence type="predicted"/>
<dbReference type="AlphaFoldDB" id="A0A4Y8VQ77"/>
<dbReference type="Proteomes" id="UP000297872">
    <property type="component" value="Unassembled WGS sequence"/>
</dbReference>
<dbReference type="RefSeq" id="WP_134843239.1">
    <property type="nucleotide sequence ID" value="NZ_SGVY01000013.1"/>
</dbReference>
<evidence type="ECO:0000313" key="2">
    <source>
        <dbReference type="Proteomes" id="UP000297872"/>
    </source>
</evidence>
<dbReference type="GeneID" id="302994981"/>
<organism evidence="1 2">
    <name type="scientific">Segatella hominis</name>
    <dbReference type="NCBI Taxonomy" id="2518605"/>
    <lineage>
        <taxon>Bacteria</taxon>
        <taxon>Pseudomonadati</taxon>
        <taxon>Bacteroidota</taxon>
        <taxon>Bacteroidia</taxon>
        <taxon>Bacteroidales</taxon>
        <taxon>Prevotellaceae</taxon>
        <taxon>Segatella</taxon>
    </lineage>
</organism>
<dbReference type="OrthoDB" id="1040686at2"/>
<name>A0A4Y8VQ77_9BACT</name>
<protein>
    <submittedName>
        <fullName evidence="1">Uncharacterized protein</fullName>
    </submittedName>
</protein>
<comment type="caution">
    <text evidence="1">The sequence shown here is derived from an EMBL/GenBank/DDBJ whole genome shotgun (WGS) entry which is preliminary data.</text>
</comment>
<keyword evidence="2" id="KW-1185">Reference proteome</keyword>
<sequence>MALTAEQEKGVVAMLAAFQNGKRINELDAAKGALKDMRIEVMDETGETHSMELANAVSQAGNPIAGRYWNTANATPTAAGYYGSLQALRDLPAKLGLGRYLVTDDRKKRKLDPTDSTKYADGSPAALDGSQGQCMWCWNGFIANIFNEGGVQVKCITFDKPVGNGVSIRIPAGGTSWLGAGVMDRTNQLLCSVISNAEQFRGGGGSALNASSYTKAPKADAAQLTMLGMPATNISTTSFGTYARKRGEGWEANWFVAQFVVEFLFEVIMGTQNSQATFNADKDANGLYQGGFGTGVTDMPDWGNYNGYYPVIPTSVGLEAGDGVCLVDYNLPDATDEGTYKAFKVPVFFGLVHAGYGSLWRWVRGLIMNAGDEKSEVYISRSMFAAFDPSTIGDKIKVAECPRSEGYIKRKSYNGLCCMPTEVGGSPTTCYCDYFYTNANTSKGLRVRAAGGSAFHGTNAGASYAYTDYAATYTSTYYSSPLCYFESDPIIEQAA</sequence>
<gene>
    <name evidence="1" type="ORF">EXN75_06710</name>
</gene>